<comment type="caution">
    <text evidence="2">The sequence shown here is derived from an EMBL/GenBank/DDBJ whole genome shotgun (WGS) entry which is preliminary data.</text>
</comment>
<protein>
    <submittedName>
        <fullName evidence="2">Uncharacterized protein</fullName>
    </submittedName>
</protein>
<dbReference type="EMBL" id="DSBW01000183">
    <property type="protein sequence ID" value="HED31662.1"/>
    <property type="molecule type" value="Genomic_DNA"/>
</dbReference>
<dbReference type="AlphaFoldDB" id="A0A831SN82"/>
<evidence type="ECO:0000256" key="1">
    <source>
        <dbReference type="SAM" id="Coils"/>
    </source>
</evidence>
<organism evidence="2">
    <name type="scientific">Prosthecochloris aestuarii</name>
    <dbReference type="NCBI Taxonomy" id="1102"/>
    <lineage>
        <taxon>Bacteria</taxon>
        <taxon>Pseudomonadati</taxon>
        <taxon>Chlorobiota</taxon>
        <taxon>Chlorobiia</taxon>
        <taxon>Chlorobiales</taxon>
        <taxon>Chlorobiaceae</taxon>
        <taxon>Prosthecochloris</taxon>
    </lineage>
</organism>
<evidence type="ECO:0000313" key="2">
    <source>
        <dbReference type="EMBL" id="HED31662.1"/>
    </source>
</evidence>
<keyword evidence="1" id="KW-0175">Coiled coil</keyword>
<gene>
    <name evidence="2" type="ORF">ENN50_08325</name>
</gene>
<dbReference type="Proteomes" id="UP000886335">
    <property type="component" value="Unassembled WGS sequence"/>
</dbReference>
<reference evidence="2" key="1">
    <citation type="journal article" date="2020" name="mSystems">
        <title>Genome- and Community-Level Interaction Insights into Carbon Utilization and Element Cycling Functions of Hydrothermarchaeota in Hydrothermal Sediment.</title>
        <authorList>
            <person name="Zhou Z."/>
            <person name="Liu Y."/>
            <person name="Xu W."/>
            <person name="Pan J."/>
            <person name="Luo Z.H."/>
            <person name="Li M."/>
        </authorList>
    </citation>
    <scope>NUCLEOTIDE SEQUENCE [LARGE SCALE GENOMIC DNA]</scope>
    <source>
        <strain evidence="2">SpSt-1181</strain>
    </source>
</reference>
<accession>A0A831SN82</accession>
<feature type="coiled-coil region" evidence="1">
    <location>
        <begin position="82"/>
        <end position="116"/>
    </location>
</feature>
<proteinExistence type="predicted"/>
<sequence>MFCSQRQEILETVVDGVAVIAELHRTPWSSTVRLLEPYRITGYVDEQQCRNPRESGAEDPCKESIHLVGAVYRSYRHLLDSLDNLRKAYRMISNDLESAREKIRTLEKTFPAQKRKVRELFRTGRISLEAYEEFPMAQREQKLQALNRKLSLEHAFVQIAARRFHYFTPDLILSLVESSRS</sequence>
<name>A0A831SN82_PROAE</name>